<dbReference type="PANTHER" id="PTHR37943">
    <property type="entry name" value="PROTEIN VES"/>
    <property type="match status" value="1"/>
</dbReference>
<sequence>MMVQRAVNRTPVPWKNGLGVQYEIICDGSLPDDWTWRLSTADITQDVPFSSFPGVTREFCVADGNGVVLNINGVDHRCEPGSVTTFRGDDVVFATLIDGPMRALNLMVRDGAKSRLLSLSTTDQGVAICSVVVALGSTSNLVVDGDRIAMQNLDALIFDSPITIQVADGVVATI</sequence>
<gene>
    <name evidence="1" type="ORF">UFOPK2975_00270</name>
</gene>
<dbReference type="InterPro" id="IPR011051">
    <property type="entry name" value="RmlC_Cupin_sf"/>
</dbReference>
<dbReference type="CDD" id="cd20293">
    <property type="entry name" value="cupin_HutD_N"/>
    <property type="match status" value="1"/>
</dbReference>
<name>A0A6J6WUH1_9ZZZZ</name>
<dbReference type="PANTHER" id="PTHR37943:SF1">
    <property type="entry name" value="PROTEIN VES"/>
    <property type="match status" value="1"/>
</dbReference>
<protein>
    <submittedName>
        <fullName evidence="1">Unannotated protein</fullName>
    </submittedName>
</protein>
<accession>A0A6J6WUH1</accession>
<dbReference type="AlphaFoldDB" id="A0A6J6WUH1"/>
<dbReference type="SUPFAM" id="SSF51182">
    <property type="entry name" value="RmlC-like cupins"/>
    <property type="match status" value="1"/>
</dbReference>
<dbReference type="InterPro" id="IPR014710">
    <property type="entry name" value="RmlC-like_jellyroll"/>
</dbReference>
<dbReference type="Pfam" id="PF05962">
    <property type="entry name" value="HutD"/>
    <property type="match status" value="1"/>
</dbReference>
<evidence type="ECO:0000313" key="1">
    <source>
        <dbReference type="EMBL" id="CAB4786913.1"/>
    </source>
</evidence>
<dbReference type="InterPro" id="IPR010282">
    <property type="entry name" value="Uncharacterised_HutD/Ves"/>
</dbReference>
<reference evidence="1" key="1">
    <citation type="submission" date="2020-05" db="EMBL/GenBank/DDBJ databases">
        <authorList>
            <person name="Chiriac C."/>
            <person name="Salcher M."/>
            <person name="Ghai R."/>
            <person name="Kavagutti S V."/>
        </authorList>
    </citation>
    <scope>NUCLEOTIDE SEQUENCE</scope>
</reference>
<dbReference type="Gene3D" id="2.60.120.10">
    <property type="entry name" value="Jelly Rolls"/>
    <property type="match status" value="1"/>
</dbReference>
<proteinExistence type="predicted"/>
<organism evidence="1">
    <name type="scientific">freshwater metagenome</name>
    <dbReference type="NCBI Taxonomy" id="449393"/>
    <lineage>
        <taxon>unclassified sequences</taxon>
        <taxon>metagenomes</taxon>
        <taxon>ecological metagenomes</taxon>
    </lineage>
</organism>
<dbReference type="EMBL" id="CAFAAG010000010">
    <property type="protein sequence ID" value="CAB4786913.1"/>
    <property type="molecule type" value="Genomic_DNA"/>
</dbReference>